<evidence type="ECO:0000256" key="5">
    <source>
        <dbReference type="ARBA" id="ARBA00022801"/>
    </source>
</evidence>
<evidence type="ECO:0000256" key="2">
    <source>
        <dbReference type="ARBA" id="ARBA00022649"/>
    </source>
</evidence>
<comment type="similarity">
    <text evidence="1">Belongs to the HicA mRNA interferase family.</text>
</comment>
<keyword evidence="7" id="KW-0346">Stress response</keyword>
<evidence type="ECO:0000256" key="6">
    <source>
        <dbReference type="ARBA" id="ARBA00022884"/>
    </source>
</evidence>
<dbReference type="InterPro" id="IPR038570">
    <property type="entry name" value="HicA_sf"/>
</dbReference>
<protein>
    <submittedName>
        <fullName evidence="8">Type II toxin-antitoxin system HicA family toxin</fullName>
    </submittedName>
</protein>
<proteinExistence type="inferred from homology"/>
<dbReference type="SUPFAM" id="SSF54786">
    <property type="entry name" value="YcfA/nrd intein domain"/>
    <property type="match status" value="1"/>
</dbReference>
<dbReference type="RefSeq" id="WP_190944452.1">
    <property type="nucleotide sequence ID" value="NZ_JACJSI010000122.1"/>
</dbReference>
<organism evidence="8 9">
    <name type="scientific">Nostoc flagelliforme FACHB-838</name>
    <dbReference type="NCBI Taxonomy" id="2692904"/>
    <lineage>
        <taxon>Bacteria</taxon>
        <taxon>Bacillati</taxon>
        <taxon>Cyanobacteriota</taxon>
        <taxon>Cyanophyceae</taxon>
        <taxon>Nostocales</taxon>
        <taxon>Nostocaceae</taxon>
        <taxon>Nostoc</taxon>
    </lineage>
</organism>
<evidence type="ECO:0000256" key="4">
    <source>
        <dbReference type="ARBA" id="ARBA00022759"/>
    </source>
</evidence>
<accession>A0ABR8DWV3</accession>
<evidence type="ECO:0000256" key="3">
    <source>
        <dbReference type="ARBA" id="ARBA00022722"/>
    </source>
</evidence>
<evidence type="ECO:0000313" key="8">
    <source>
        <dbReference type="EMBL" id="MBD2533919.1"/>
    </source>
</evidence>
<evidence type="ECO:0000256" key="7">
    <source>
        <dbReference type="ARBA" id="ARBA00023016"/>
    </source>
</evidence>
<dbReference type="InterPro" id="IPR012933">
    <property type="entry name" value="HicA_mRNA_interferase"/>
</dbReference>
<reference evidence="8 9" key="1">
    <citation type="journal article" date="2020" name="ISME J.">
        <title>Comparative genomics reveals insights into cyanobacterial evolution and habitat adaptation.</title>
        <authorList>
            <person name="Chen M.Y."/>
            <person name="Teng W.K."/>
            <person name="Zhao L."/>
            <person name="Hu C.X."/>
            <person name="Zhou Y.K."/>
            <person name="Han B.P."/>
            <person name="Song L.R."/>
            <person name="Shu W.S."/>
        </authorList>
    </citation>
    <scope>NUCLEOTIDE SEQUENCE [LARGE SCALE GENOMIC DNA]</scope>
    <source>
        <strain evidence="8 9">FACHB-838</strain>
    </source>
</reference>
<dbReference type="Pfam" id="PF07927">
    <property type="entry name" value="HicA_toxin"/>
    <property type="match status" value="1"/>
</dbReference>
<dbReference type="Gene3D" id="3.30.920.30">
    <property type="entry name" value="Hypothetical protein"/>
    <property type="match status" value="1"/>
</dbReference>
<keyword evidence="4" id="KW-0255">Endonuclease</keyword>
<gene>
    <name evidence="8" type="ORF">H6G97_31995</name>
</gene>
<keyword evidence="9" id="KW-1185">Reference proteome</keyword>
<comment type="caution">
    <text evidence="8">The sequence shown here is derived from an EMBL/GenBank/DDBJ whole genome shotgun (WGS) entry which is preliminary data.</text>
</comment>
<keyword evidence="2" id="KW-1277">Toxin-antitoxin system</keyword>
<dbReference type="Proteomes" id="UP000623440">
    <property type="component" value="Unassembled WGS sequence"/>
</dbReference>
<keyword evidence="5" id="KW-0378">Hydrolase</keyword>
<sequence>MASTLPVLSGREVVRVFESFGWEVARQSGSHIILVKEGELATLSVPEHREVAKGTLRSLIRTAGLTVNEFVSAI</sequence>
<evidence type="ECO:0000256" key="1">
    <source>
        <dbReference type="ARBA" id="ARBA00006620"/>
    </source>
</evidence>
<name>A0ABR8DWV3_9NOSO</name>
<evidence type="ECO:0000313" key="9">
    <source>
        <dbReference type="Proteomes" id="UP000623440"/>
    </source>
</evidence>
<keyword evidence="6" id="KW-0694">RNA-binding</keyword>
<dbReference type="EMBL" id="JACJSI010000122">
    <property type="protein sequence ID" value="MBD2533919.1"/>
    <property type="molecule type" value="Genomic_DNA"/>
</dbReference>
<keyword evidence="3" id="KW-0540">Nuclease</keyword>